<evidence type="ECO:0000313" key="7">
    <source>
        <dbReference type="Proteomes" id="UP001437460"/>
    </source>
</evidence>
<proteinExistence type="predicted"/>
<dbReference type="InterPro" id="IPR011330">
    <property type="entry name" value="Glyco_hydro/deAcase_b/a-brl"/>
</dbReference>
<keyword evidence="1" id="KW-0479">Metal-binding</keyword>
<feature type="domain" description="NodB homology" evidence="5">
    <location>
        <begin position="151"/>
        <end position="325"/>
    </location>
</feature>
<keyword evidence="2 6" id="KW-0378">Hydrolase</keyword>
<evidence type="ECO:0000256" key="3">
    <source>
        <dbReference type="SAM" id="MobiDB-lite"/>
    </source>
</evidence>
<feature type="region of interest" description="Disordered" evidence="3">
    <location>
        <begin position="36"/>
        <end position="153"/>
    </location>
</feature>
<sequence>MKYRKWMTVGAALAFLFTAQPVYAAPVIVAGAGAPGTEGTQTAGEQQAQETVTQAPGSSQDPASSETAVAAQSPTVVSGQGQNAPGSGNSGSGAPTSNGEVTGIPEGPGGIKSEPVDPVTPEELAAQEAAQAAGTQQSTAQSTGGIDPSKPMVALTFDDGPQPSVGNRIMDCLAQYGGKATFFMVGERVGSYKTEVQRMVAEGHEVANHTMNHKYLQKLGAAQIQAQVNQGNDAIQAACGVRPTLLRLPGGNHNSMVVANAGMPMIQWNVDTLDWKTRNADKTVAAVLNHVKDGDIILMHELYGATGDAVARIVPELHNRGFQMVTVSQMAAAKGKTLEAGKLYSSFN</sequence>
<evidence type="ECO:0000256" key="1">
    <source>
        <dbReference type="ARBA" id="ARBA00022723"/>
    </source>
</evidence>
<feature type="compositionally biased region" description="Low complexity" evidence="3">
    <location>
        <begin position="36"/>
        <end position="56"/>
    </location>
</feature>
<name>A0ABV1HJH3_9FIRM</name>
<feature type="compositionally biased region" description="Polar residues" evidence="3">
    <location>
        <begin position="57"/>
        <end position="77"/>
    </location>
</feature>
<keyword evidence="4" id="KW-0732">Signal</keyword>
<protein>
    <submittedName>
        <fullName evidence="6">Polysaccharide deacetylase family protein</fullName>
        <ecNumber evidence="6">3.-.-.-</ecNumber>
    </submittedName>
</protein>
<evidence type="ECO:0000313" key="6">
    <source>
        <dbReference type="EMBL" id="MEQ2562452.1"/>
    </source>
</evidence>
<dbReference type="InterPro" id="IPR050248">
    <property type="entry name" value="Polysacc_deacetylase_ArnD"/>
</dbReference>
<evidence type="ECO:0000259" key="5">
    <source>
        <dbReference type="PROSITE" id="PS51677"/>
    </source>
</evidence>
<dbReference type="PANTHER" id="PTHR10587:SF133">
    <property type="entry name" value="CHITIN DEACETYLASE 1-RELATED"/>
    <property type="match status" value="1"/>
</dbReference>
<dbReference type="GO" id="GO:0016787">
    <property type="term" value="F:hydrolase activity"/>
    <property type="evidence" value="ECO:0007669"/>
    <property type="project" value="UniProtKB-KW"/>
</dbReference>
<feature type="signal peptide" evidence="4">
    <location>
        <begin position="1"/>
        <end position="24"/>
    </location>
</feature>
<feature type="compositionally biased region" description="Low complexity" evidence="3">
    <location>
        <begin position="126"/>
        <end position="145"/>
    </location>
</feature>
<evidence type="ECO:0000256" key="2">
    <source>
        <dbReference type="ARBA" id="ARBA00022801"/>
    </source>
</evidence>
<dbReference type="Pfam" id="PF01522">
    <property type="entry name" value="Polysacc_deac_1"/>
    <property type="match status" value="1"/>
</dbReference>
<dbReference type="Gene3D" id="3.20.20.370">
    <property type="entry name" value="Glycoside hydrolase/deacetylase"/>
    <property type="match status" value="1"/>
</dbReference>
<comment type="caution">
    <text evidence="6">The sequence shown here is derived from an EMBL/GenBank/DDBJ whole genome shotgun (WGS) entry which is preliminary data.</text>
</comment>
<dbReference type="EMBL" id="JBBMFJ010000006">
    <property type="protein sequence ID" value="MEQ2562452.1"/>
    <property type="molecule type" value="Genomic_DNA"/>
</dbReference>
<dbReference type="InterPro" id="IPR002509">
    <property type="entry name" value="NODB_dom"/>
</dbReference>
<dbReference type="CDD" id="cd10954">
    <property type="entry name" value="CE4_CtAXE_like"/>
    <property type="match status" value="1"/>
</dbReference>
<dbReference type="PANTHER" id="PTHR10587">
    <property type="entry name" value="GLYCOSYL TRANSFERASE-RELATED"/>
    <property type="match status" value="1"/>
</dbReference>
<dbReference type="RefSeq" id="WP_349228755.1">
    <property type="nucleotide sequence ID" value="NZ_JBBMFJ010000006.1"/>
</dbReference>
<dbReference type="EC" id="3.-.-.-" evidence="6"/>
<feature type="chain" id="PRO_5045688969" evidence="4">
    <location>
        <begin position="25"/>
        <end position="348"/>
    </location>
</feature>
<feature type="compositionally biased region" description="Low complexity" evidence="3">
    <location>
        <begin position="78"/>
        <end position="99"/>
    </location>
</feature>
<reference evidence="6 7" key="1">
    <citation type="submission" date="2024-03" db="EMBL/GenBank/DDBJ databases">
        <title>Human intestinal bacterial collection.</title>
        <authorList>
            <person name="Pauvert C."/>
            <person name="Hitch T.C.A."/>
            <person name="Clavel T."/>
        </authorList>
    </citation>
    <scope>NUCLEOTIDE SEQUENCE [LARGE SCALE GENOMIC DNA]</scope>
    <source>
        <strain evidence="6 7">CLA-AP-H27</strain>
    </source>
</reference>
<dbReference type="SUPFAM" id="SSF88713">
    <property type="entry name" value="Glycoside hydrolase/deacetylase"/>
    <property type="match status" value="1"/>
</dbReference>
<dbReference type="PROSITE" id="PS51677">
    <property type="entry name" value="NODB"/>
    <property type="match status" value="1"/>
</dbReference>
<gene>
    <name evidence="6" type="ORF">WMO41_04640</name>
</gene>
<accession>A0ABV1HJH3</accession>
<keyword evidence="7" id="KW-1185">Reference proteome</keyword>
<evidence type="ECO:0000256" key="4">
    <source>
        <dbReference type="SAM" id="SignalP"/>
    </source>
</evidence>
<dbReference type="Proteomes" id="UP001437460">
    <property type="component" value="Unassembled WGS sequence"/>
</dbReference>
<organism evidence="6 7">
    <name type="scientific">Ventrimonas faecis</name>
    <dbReference type="NCBI Taxonomy" id="3133170"/>
    <lineage>
        <taxon>Bacteria</taxon>
        <taxon>Bacillati</taxon>
        <taxon>Bacillota</taxon>
        <taxon>Clostridia</taxon>
        <taxon>Lachnospirales</taxon>
        <taxon>Lachnospiraceae</taxon>
        <taxon>Ventrimonas</taxon>
    </lineage>
</organism>